<evidence type="ECO:0000313" key="1">
    <source>
        <dbReference type="EnsemblPlants" id="AVESA.00010b.r2.5CG0931400.1.CDS"/>
    </source>
</evidence>
<dbReference type="EnsemblPlants" id="AVESA.00010b.r2.5CG0931400.1">
    <property type="protein sequence ID" value="AVESA.00010b.r2.5CG0931400.1.CDS"/>
    <property type="gene ID" value="AVESA.00010b.r2.5CG0931400"/>
</dbReference>
<organism evidence="1 2">
    <name type="scientific">Avena sativa</name>
    <name type="common">Oat</name>
    <dbReference type="NCBI Taxonomy" id="4498"/>
    <lineage>
        <taxon>Eukaryota</taxon>
        <taxon>Viridiplantae</taxon>
        <taxon>Streptophyta</taxon>
        <taxon>Embryophyta</taxon>
        <taxon>Tracheophyta</taxon>
        <taxon>Spermatophyta</taxon>
        <taxon>Magnoliopsida</taxon>
        <taxon>Liliopsida</taxon>
        <taxon>Poales</taxon>
        <taxon>Poaceae</taxon>
        <taxon>BOP clade</taxon>
        <taxon>Pooideae</taxon>
        <taxon>Poodae</taxon>
        <taxon>Poeae</taxon>
        <taxon>Poeae Chloroplast Group 1 (Aveneae type)</taxon>
        <taxon>Aveninae</taxon>
        <taxon>Avena</taxon>
    </lineage>
</organism>
<sequence length="650" mass="70744">MCHKGDVTGLQMENMGLSGKLDLSPLKTLDVLRSVSFMDNQFAGPMPNVKVLSGLRALFLSGNKFSGVIPADAFVGMGSLKKLFLAKNNFSGPLPASLTDVPKLFDLLLNDNKFTGKIPDFRQKELQVVNVANNELEGEIPPSLKSMNADLFTGNKKLCGGSLDNKCATQPTSPPTAPAKPGTTPSPLPPATPAAPKATDEATEQDLPVEPTDGSMSSGVLVACLGVMAILGFLLMVIQRRRQENNSENFGPTISKKPSMKKMKAEPATKVDAARVNPHGGSPSTAAVAGGGSAATRKVAEQGRLTFVREDRGRFFELQDLLKATAEVLGGNAGANLGVCYRASLTGGQSIVVKRFKEMNRVGREDFEEHMRRLGRLSHPNLLPLVSYYYRKEEKLLMHDFVPNKSLHNLLHGEGRGVKKAVVHWTVRLKIIKGVASALSYMYDELPMLTVPHGHLKSSNILLDDHFQPLLNDYALVPVMNQSHAAQLMVAFKSPERKQFGKSSKKSDVWCLGILILEMVTGRPPSYDVKAAHAATASPEHEQKQKPSAGDDLVGLVSSRPEEEWLTTVVDGDLKYEDEADKEEVVKLIKIGMACCEGNVDSRCELKDAVDRIEELKGKERADNNENNSFYSSVSDGAERDEDFSNIAIH</sequence>
<protein>
    <submittedName>
        <fullName evidence="1">Uncharacterized protein</fullName>
    </submittedName>
</protein>
<dbReference type="Proteomes" id="UP001732700">
    <property type="component" value="Chromosome 5C"/>
</dbReference>
<accession>A0ACD5Y2K6</accession>
<proteinExistence type="predicted"/>
<reference evidence="1" key="2">
    <citation type="submission" date="2025-09" db="UniProtKB">
        <authorList>
            <consortium name="EnsemblPlants"/>
        </authorList>
    </citation>
    <scope>IDENTIFICATION</scope>
</reference>
<evidence type="ECO:0000313" key="2">
    <source>
        <dbReference type="Proteomes" id="UP001732700"/>
    </source>
</evidence>
<reference evidence="1" key="1">
    <citation type="submission" date="2021-05" db="EMBL/GenBank/DDBJ databases">
        <authorList>
            <person name="Scholz U."/>
            <person name="Mascher M."/>
            <person name="Fiebig A."/>
        </authorList>
    </citation>
    <scope>NUCLEOTIDE SEQUENCE [LARGE SCALE GENOMIC DNA]</scope>
</reference>
<name>A0ACD5Y2K6_AVESA</name>
<keyword evidence="2" id="KW-1185">Reference proteome</keyword>